<evidence type="ECO:0000313" key="1">
    <source>
        <dbReference type="EMBL" id="SEG07866.1"/>
    </source>
</evidence>
<name>A0A8G2F5L5_9BACT</name>
<keyword evidence="1" id="KW-0547">Nucleotide-binding</keyword>
<dbReference type="Proteomes" id="UP000236725">
    <property type="component" value="Unassembled WGS sequence"/>
</dbReference>
<reference evidence="1 2" key="1">
    <citation type="submission" date="2016-10" db="EMBL/GenBank/DDBJ databases">
        <authorList>
            <person name="Varghese N."/>
            <person name="Submissions S."/>
        </authorList>
    </citation>
    <scope>NUCLEOTIDE SEQUENCE [LARGE SCALE GENOMIC DNA]</scope>
    <source>
        <strain evidence="1 2">DSM 29073</strain>
    </source>
</reference>
<dbReference type="EMBL" id="FNVS01000014">
    <property type="protein sequence ID" value="SEG07866.1"/>
    <property type="molecule type" value="Genomic_DNA"/>
</dbReference>
<organism evidence="1 2">
    <name type="scientific">Parabacteroides chinchillae</name>
    <dbReference type="NCBI Taxonomy" id="871327"/>
    <lineage>
        <taxon>Bacteria</taxon>
        <taxon>Pseudomonadati</taxon>
        <taxon>Bacteroidota</taxon>
        <taxon>Bacteroidia</taxon>
        <taxon>Bacteroidales</taxon>
        <taxon>Tannerellaceae</taxon>
        <taxon>Parabacteroides</taxon>
    </lineage>
</organism>
<keyword evidence="2" id="KW-1185">Reference proteome</keyword>
<accession>A0A8G2F5L5</accession>
<evidence type="ECO:0000313" key="2">
    <source>
        <dbReference type="Proteomes" id="UP000236725"/>
    </source>
</evidence>
<keyword evidence="1" id="KW-0347">Helicase</keyword>
<proteinExistence type="predicted"/>
<dbReference type="GO" id="GO:0004386">
    <property type="term" value="F:helicase activity"/>
    <property type="evidence" value="ECO:0007669"/>
    <property type="project" value="UniProtKB-KW"/>
</dbReference>
<dbReference type="AlphaFoldDB" id="A0A8G2F5L5"/>
<keyword evidence="1" id="KW-0378">Hydrolase</keyword>
<sequence>MEAGNIEEACQLCNTQKGFIANVVNAALLRIAKKTKQLPDYTRNRGLDKAKLQQMILQYLQNAGSAGAKRDAIFDYLKDVLPKTKTSEQQEWMVGNILVEMKDAGIIILKGRIWYMK</sequence>
<keyword evidence="1" id="KW-0067">ATP-binding</keyword>
<dbReference type="RefSeq" id="WP_234999364.1">
    <property type="nucleotide sequence ID" value="NZ_FNVS01000014.1"/>
</dbReference>
<gene>
    <name evidence="1" type="ORF">SAMN05444001_11439</name>
</gene>
<comment type="caution">
    <text evidence="1">The sequence shown here is derived from an EMBL/GenBank/DDBJ whole genome shotgun (WGS) entry which is preliminary data.</text>
</comment>
<protein>
    <submittedName>
        <fullName evidence="1">ATP-dependent DNA helicase RecG</fullName>
    </submittedName>
</protein>